<keyword evidence="3" id="KW-1185">Reference proteome</keyword>
<evidence type="ECO:0000256" key="1">
    <source>
        <dbReference type="SAM" id="SignalP"/>
    </source>
</evidence>
<reference evidence="2" key="1">
    <citation type="submission" date="2020-10" db="EMBL/GenBank/DDBJ databases">
        <title>The Whole-Genome Sequence of Metschnikowia persimmonesis, a Novel Endophytic Yeast Species Isolated from Medicinal Plant Diospyros kaki Thumb.</title>
        <authorList>
            <person name="Rahmat E."/>
            <person name="Kang Y."/>
        </authorList>
    </citation>
    <scope>NUCLEOTIDE SEQUENCE</scope>
    <source>
        <strain evidence="2">KIOM G15050</strain>
    </source>
</reference>
<sequence>MTTFLVLFSILNIIFGMDNCPEKSSARYVRMIDEQDDLTQDMSDAVSECSSKYENLSDGSLPEGSDADFTTSSALVVGRDNWLDPEIIKFIKNLDNQDLRDLTHSSTLDYPLSTELDALHTAGLAELIDTNSDDTKLSPNTVLSAITKFCLNHTCCYLENNADS</sequence>
<gene>
    <name evidence="2" type="ORF">HF325_002274</name>
</gene>
<feature type="signal peptide" evidence="1">
    <location>
        <begin position="1"/>
        <end position="16"/>
    </location>
</feature>
<evidence type="ECO:0000313" key="3">
    <source>
        <dbReference type="Proteomes" id="UP000649328"/>
    </source>
</evidence>
<comment type="caution">
    <text evidence="2">The sequence shown here is derived from an EMBL/GenBank/DDBJ whole genome shotgun (WGS) entry which is preliminary data.</text>
</comment>
<protein>
    <submittedName>
        <fullName evidence="2">Uncharacterized protein</fullName>
    </submittedName>
</protein>
<dbReference type="EMBL" id="JACBPP010000003">
    <property type="protein sequence ID" value="KAF8003029.1"/>
    <property type="molecule type" value="Genomic_DNA"/>
</dbReference>
<organism evidence="2 3">
    <name type="scientific">Metschnikowia pulcherrima</name>
    <dbReference type="NCBI Taxonomy" id="27326"/>
    <lineage>
        <taxon>Eukaryota</taxon>
        <taxon>Fungi</taxon>
        <taxon>Dikarya</taxon>
        <taxon>Ascomycota</taxon>
        <taxon>Saccharomycotina</taxon>
        <taxon>Pichiomycetes</taxon>
        <taxon>Metschnikowiaceae</taxon>
        <taxon>Metschnikowia</taxon>
    </lineage>
</organism>
<name>A0A8H7LC57_9ASCO</name>
<dbReference type="AlphaFoldDB" id="A0A8H7LC57"/>
<keyword evidence="1" id="KW-0732">Signal</keyword>
<proteinExistence type="predicted"/>
<accession>A0A8H7LC57</accession>
<feature type="chain" id="PRO_5034730808" evidence="1">
    <location>
        <begin position="17"/>
        <end position="164"/>
    </location>
</feature>
<dbReference type="Proteomes" id="UP000649328">
    <property type="component" value="Unassembled WGS sequence"/>
</dbReference>
<evidence type="ECO:0000313" key="2">
    <source>
        <dbReference type="EMBL" id="KAF8003029.1"/>
    </source>
</evidence>